<dbReference type="AlphaFoldDB" id="A0A246WVW4"/>
<evidence type="ECO:0000313" key="5">
    <source>
        <dbReference type="EMBL" id="OWY30821.1"/>
    </source>
</evidence>
<gene>
    <name evidence="5" type="ORF">CEJ42_01735</name>
</gene>
<organism evidence="5 6">
    <name type="scientific">Herbaspirillum robiniae</name>
    <dbReference type="NCBI Taxonomy" id="2014887"/>
    <lineage>
        <taxon>Bacteria</taxon>
        <taxon>Pseudomonadati</taxon>
        <taxon>Pseudomonadota</taxon>
        <taxon>Betaproteobacteria</taxon>
        <taxon>Burkholderiales</taxon>
        <taxon>Oxalobacteraceae</taxon>
        <taxon>Herbaspirillum</taxon>
    </lineage>
</organism>
<comment type="similarity">
    <text evidence="1">Belongs to the leucine-binding protein family.</text>
</comment>
<sequence length="399" mass="43166">MPWGNGMNHSRGKAMATSTWRRRLIACAGALAAGAPALRALAADGTRLVNIGFAGGLGNKLLTNLSFSARDGALLAIEEANQRKIVIGGQLTRFALLPVDDQSDINFARLVANSFVSAKVAAVIGHNTTETSVATTPIYADAGIALISPTSTGRQFTSRGYKNVFQLLGHSDVTCEYLADVAANIIRARRIALLENGTSLGSALAEGFIRNLKSQGQKIIVRDAVTPKTSDFNAALTLLKNSDPDLVFFTGGGPQIQPFLQNFQRMKLRCQLLMTGGALNSEFPHTGPYPEGAYLLTHGLPPDRRPGYADFEKAYRRRFDTSINSYTMFAYDAAGMAIEAMQKLDSADSRLVLAELHRMKYKGISGNVAFATDGSQLNPPYTLYRAEQKNWRPLKSWGG</sequence>
<protein>
    <submittedName>
        <fullName evidence="5">Branched chain amino acid ABC transporter substrate-binding protein</fullName>
    </submittedName>
</protein>
<dbReference type="Pfam" id="PF13458">
    <property type="entry name" value="Peripla_BP_6"/>
    <property type="match status" value="1"/>
</dbReference>
<feature type="chain" id="PRO_5012173719" evidence="3">
    <location>
        <begin position="43"/>
        <end position="399"/>
    </location>
</feature>
<evidence type="ECO:0000256" key="3">
    <source>
        <dbReference type="SAM" id="SignalP"/>
    </source>
</evidence>
<dbReference type="PANTHER" id="PTHR47151">
    <property type="entry name" value="LEU/ILE/VAL-BINDING ABC TRANSPORTER SUBUNIT"/>
    <property type="match status" value="1"/>
</dbReference>
<evidence type="ECO:0000256" key="2">
    <source>
        <dbReference type="ARBA" id="ARBA00022729"/>
    </source>
</evidence>
<dbReference type="SUPFAM" id="SSF53822">
    <property type="entry name" value="Periplasmic binding protein-like I"/>
    <property type="match status" value="1"/>
</dbReference>
<keyword evidence="2 3" id="KW-0732">Signal</keyword>
<dbReference type="CDD" id="cd06342">
    <property type="entry name" value="PBP1_ABC_LIVBP-like"/>
    <property type="match status" value="1"/>
</dbReference>
<evidence type="ECO:0000256" key="1">
    <source>
        <dbReference type="ARBA" id="ARBA00010062"/>
    </source>
</evidence>
<evidence type="ECO:0000313" key="6">
    <source>
        <dbReference type="Proteomes" id="UP000197596"/>
    </source>
</evidence>
<accession>A0A246WVW4</accession>
<dbReference type="EMBL" id="NJGU01000001">
    <property type="protein sequence ID" value="OWY30821.1"/>
    <property type="molecule type" value="Genomic_DNA"/>
</dbReference>
<dbReference type="InterPro" id="IPR028082">
    <property type="entry name" value="Peripla_BP_I"/>
</dbReference>
<dbReference type="InterPro" id="IPR028081">
    <property type="entry name" value="Leu-bd"/>
</dbReference>
<feature type="domain" description="Leucine-binding protein" evidence="4">
    <location>
        <begin position="68"/>
        <end position="388"/>
    </location>
</feature>
<name>A0A246WVW4_9BURK</name>
<dbReference type="Proteomes" id="UP000197596">
    <property type="component" value="Unassembled WGS sequence"/>
</dbReference>
<evidence type="ECO:0000259" key="4">
    <source>
        <dbReference type="Pfam" id="PF13458"/>
    </source>
</evidence>
<comment type="caution">
    <text evidence="5">The sequence shown here is derived from an EMBL/GenBank/DDBJ whole genome shotgun (WGS) entry which is preliminary data.</text>
</comment>
<feature type="signal peptide" evidence="3">
    <location>
        <begin position="1"/>
        <end position="42"/>
    </location>
</feature>
<reference evidence="5 6" key="1">
    <citation type="submission" date="2017-06" db="EMBL/GenBank/DDBJ databases">
        <title>Herbaspirillum phytohormonus sp. nov., isolated from the root nodule of Robinia pseudoacacia in lead-zinc mine.</title>
        <authorList>
            <person name="Fan M."/>
            <person name="Lin Y."/>
        </authorList>
    </citation>
    <scope>NUCLEOTIDE SEQUENCE [LARGE SCALE GENOMIC DNA]</scope>
    <source>
        <strain evidence="5 6">HZ10</strain>
    </source>
</reference>
<proteinExistence type="inferred from homology"/>
<dbReference type="Gene3D" id="3.40.50.2300">
    <property type="match status" value="2"/>
</dbReference>
<dbReference type="PANTHER" id="PTHR47151:SF2">
    <property type="entry name" value="AMINO ACID BINDING PROTEIN"/>
    <property type="match status" value="1"/>
</dbReference>